<keyword evidence="9" id="KW-1185">Reference proteome</keyword>
<dbReference type="InterPro" id="IPR013785">
    <property type="entry name" value="Aldolase_TIM"/>
</dbReference>
<dbReference type="PIRSF" id="PIRSF037420">
    <property type="entry name" value="PQQ_syn_pqqE"/>
    <property type="match status" value="1"/>
</dbReference>
<protein>
    <submittedName>
        <fullName evidence="8">Radical SAM enzyme, rSAM/lipoprotein system protein</fullName>
    </submittedName>
</protein>
<evidence type="ECO:0000256" key="4">
    <source>
        <dbReference type="ARBA" id="ARBA00022723"/>
    </source>
</evidence>
<feature type="domain" description="Radical SAM core" evidence="7">
    <location>
        <begin position="27"/>
        <end position="241"/>
    </location>
</feature>
<evidence type="ECO:0000259" key="7">
    <source>
        <dbReference type="PROSITE" id="PS51918"/>
    </source>
</evidence>
<evidence type="ECO:0000256" key="5">
    <source>
        <dbReference type="ARBA" id="ARBA00023004"/>
    </source>
</evidence>
<dbReference type="PATRIC" id="fig|1121098.3.peg.3352"/>
<dbReference type="PROSITE" id="PS51918">
    <property type="entry name" value="RADICAL_SAM"/>
    <property type="match status" value="1"/>
</dbReference>
<dbReference type="NCBIfam" id="TIGR04133">
    <property type="entry name" value="rSAM_w_lipo"/>
    <property type="match status" value="1"/>
</dbReference>
<dbReference type="OrthoDB" id="9763993at2"/>
<dbReference type="GO" id="GO:0046872">
    <property type="term" value="F:metal ion binding"/>
    <property type="evidence" value="ECO:0007669"/>
    <property type="project" value="UniProtKB-KW"/>
</dbReference>
<reference evidence="8 9" key="1">
    <citation type="submission" date="2013-04" db="EMBL/GenBank/DDBJ databases">
        <title>The Genome Sequence of Bacteroides massiliensis DSM 17679.</title>
        <authorList>
            <consortium name="The Broad Institute Genomics Platform"/>
            <person name="Earl A."/>
            <person name="Ward D."/>
            <person name="Feldgarden M."/>
            <person name="Gevers D."/>
            <person name="Martens E."/>
            <person name="Fenner L."/>
            <person name="Roux V."/>
            <person name="Mallet M.N."/>
            <person name="Raoult D."/>
            <person name="Walker B."/>
            <person name="Young S."/>
            <person name="Zeng Q."/>
            <person name="Gargeya S."/>
            <person name="Fitzgerald M."/>
            <person name="Haas B."/>
            <person name="Abouelleil A."/>
            <person name="Allen A.W."/>
            <person name="Alvarado L."/>
            <person name="Arachchi H.M."/>
            <person name="Berlin A.M."/>
            <person name="Chapman S.B."/>
            <person name="Gainer-Dewar J."/>
            <person name="Goldberg J."/>
            <person name="Griggs A."/>
            <person name="Gujja S."/>
            <person name="Hansen M."/>
            <person name="Howarth C."/>
            <person name="Imamovic A."/>
            <person name="Ireland A."/>
            <person name="Larimer J."/>
            <person name="McCowan C."/>
            <person name="Murphy C."/>
            <person name="Pearson M."/>
            <person name="Poon T.W."/>
            <person name="Priest M."/>
            <person name="Roberts A."/>
            <person name="Saif S."/>
            <person name="Shea T."/>
            <person name="Sisk P."/>
            <person name="Sykes S."/>
            <person name="Wortman J."/>
            <person name="Nusbaum C."/>
            <person name="Birren B."/>
        </authorList>
    </citation>
    <scope>NUCLEOTIDE SEQUENCE [LARGE SCALE GENOMIC DNA]</scope>
    <source>
        <strain evidence="9">B84634 / Timone 84634 / DSM 17679 / JCM 13223</strain>
    </source>
</reference>
<dbReference type="AlphaFoldDB" id="U6R9E3"/>
<keyword evidence="6" id="KW-0411">Iron-sulfur</keyword>
<dbReference type="InterPro" id="IPR023885">
    <property type="entry name" value="4Fe4S-binding_SPASM_dom"/>
</dbReference>
<dbReference type="SFLD" id="SFLDG01067">
    <property type="entry name" value="SPASM/twitch_domain_containing"/>
    <property type="match status" value="1"/>
</dbReference>
<dbReference type="InterPro" id="IPR017200">
    <property type="entry name" value="PqqE-like"/>
</dbReference>
<keyword evidence="3" id="KW-0949">S-adenosyl-L-methionine</keyword>
<gene>
    <name evidence="8" type="ORF">HMPREF1534_03308</name>
</gene>
<dbReference type="Proteomes" id="UP000017831">
    <property type="component" value="Unassembled WGS sequence"/>
</dbReference>
<accession>U6R9E3</accession>
<dbReference type="GO" id="GO:0051539">
    <property type="term" value="F:4 iron, 4 sulfur cluster binding"/>
    <property type="evidence" value="ECO:0007669"/>
    <property type="project" value="UniProtKB-KW"/>
</dbReference>
<evidence type="ECO:0000313" key="9">
    <source>
        <dbReference type="Proteomes" id="UP000017831"/>
    </source>
</evidence>
<dbReference type="GeneID" id="60060838"/>
<dbReference type="Pfam" id="PF13186">
    <property type="entry name" value="SPASM"/>
    <property type="match status" value="1"/>
</dbReference>
<dbReference type="InterPro" id="IPR007197">
    <property type="entry name" value="rSAM"/>
</dbReference>
<dbReference type="SFLD" id="SFLDS00029">
    <property type="entry name" value="Radical_SAM"/>
    <property type="match status" value="1"/>
</dbReference>
<dbReference type="Gene3D" id="3.20.20.70">
    <property type="entry name" value="Aldolase class I"/>
    <property type="match status" value="1"/>
</dbReference>
<evidence type="ECO:0000256" key="1">
    <source>
        <dbReference type="ARBA" id="ARBA00001966"/>
    </source>
</evidence>
<dbReference type="GO" id="GO:0003824">
    <property type="term" value="F:catalytic activity"/>
    <property type="evidence" value="ECO:0007669"/>
    <property type="project" value="InterPro"/>
</dbReference>
<keyword evidence="2" id="KW-0004">4Fe-4S</keyword>
<dbReference type="SUPFAM" id="SSF102114">
    <property type="entry name" value="Radical SAM enzymes"/>
    <property type="match status" value="1"/>
</dbReference>
<dbReference type="SFLD" id="SFLDG01386">
    <property type="entry name" value="main_SPASM_domain-containing"/>
    <property type="match status" value="1"/>
</dbReference>
<proteinExistence type="predicted"/>
<dbReference type="InterPro" id="IPR058240">
    <property type="entry name" value="rSAM_sf"/>
</dbReference>
<dbReference type="PANTHER" id="PTHR11228">
    <property type="entry name" value="RADICAL SAM DOMAIN PROTEIN"/>
    <property type="match status" value="1"/>
</dbReference>
<dbReference type="STRING" id="1121098.HMPREF1534_03308"/>
<comment type="cofactor">
    <cofactor evidence="1">
        <name>[4Fe-4S] cluster</name>
        <dbReference type="ChEBI" id="CHEBI:49883"/>
    </cofactor>
</comment>
<evidence type="ECO:0000256" key="3">
    <source>
        <dbReference type="ARBA" id="ARBA00022691"/>
    </source>
</evidence>
<dbReference type="NCBIfam" id="TIGR04085">
    <property type="entry name" value="rSAM_more_4Fe4S"/>
    <property type="match status" value="1"/>
</dbReference>
<dbReference type="InterPro" id="IPR026404">
    <property type="entry name" value="rSAM_w_lipo"/>
</dbReference>
<dbReference type="Pfam" id="PF04055">
    <property type="entry name" value="Radical_SAM"/>
    <property type="match status" value="1"/>
</dbReference>
<keyword evidence="4" id="KW-0479">Metal-binding</keyword>
<dbReference type="InterPro" id="IPR050377">
    <property type="entry name" value="Radical_SAM_PqqE_MftC-like"/>
</dbReference>
<dbReference type="eggNOG" id="COG0535">
    <property type="taxonomic scope" value="Bacteria"/>
</dbReference>
<dbReference type="PANTHER" id="PTHR11228:SF7">
    <property type="entry name" value="PQQA PEPTIDE CYCLASE"/>
    <property type="match status" value="1"/>
</dbReference>
<evidence type="ECO:0000313" key="8">
    <source>
        <dbReference type="EMBL" id="EOA52657.1"/>
    </source>
</evidence>
<dbReference type="HOGENOM" id="CLU_009273_4_1_10"/>
<evidence type="ECO:0000256" key="2">
    <source>
        <dbReference type="ARBA" id="ARBA00022485"/>
    </source>
</evidence>
<dbReference type="EMBL" id="AQHY01000039">
    <property type="protein sequence ID" value="EOA52657.1"/>
    <property type="molecule type" value="Genomic_DNA"/>
</dbReference>
<keyword evidence="5" id="KW-0408">Iron</keyword>
<organism evidence="8 9">
    <name type="scientific">Phocaeicola massiliensis B84634 = Timone 84634 = DSM 17679 = JCM 13223</name>
    <dbReference type="NCBI Taxonomy" id="1121098"/>
    <lineage>
        <taxon>Bacteria</taxon>
        <taxon>Pseudomonadati</taxon>
        <taxon>Bacteroidota</taxon>
        <taxon>Bacteroidia</taxon>
        <taxon>Bacteroidales</taxon>
        <taxon>Bacteroidaceae</taxon>
        <taxon>Phocaeicola</taxon>
    </lineage>
</organism>
<dbReference type="RefSeq" id="WP_005943818.1">
    <property type="nucleotide sequence ID" value="NZ_KB890331.1"/>
</dbReference>
<sequence length="359" mass="41498">MKNEPLTLRHRIGLEIARKLNNDLLKEHPLKQLFWECTLRCNLHCRHCGSDCKKIAGHPDMPKEDFLKVLDSVAASTDPHKVFVIITGGEPLMREDLEECGKAIYDKGFPWGMVTNGLYMTRERFRRLLASGLHTATVSLDGFAADHNWMRGNPQSFERAVEAIKMMAEEPGFVFDVVTCVNKHSYMRLEEMKEFLLSLGVKRWRLFTVFPVGRAAKDPELQLSNRDFRGVMEFIKRTRKEGRIKTAYGCEGFLGNYEGDVRDHFFHCQAGVSVGSVLVDGVISACPSIRADYHQGNIYKDDFMEVWNNKYQPYRDREWMRKGECADCEFFRYCKGNGMHLRDGKGDLLFCHYKRLQTL</sequence>
<evidence type="ECO:0000256" key="6">
    <source>
        <dbReference type="ARBA" id="ARBA00023014"/>
    </source>
</evidence>
<dbReference type="CDD" id="cd01335">
    <property type="entry name" value="Radical_SAM"/>
    <property type="match status" value="1"/>
</dbReference>
<name>U6R9E3_9BACT</name>
<comment type="caution">
    <text evidence="8">The sequence shown here is derived from an EMBL/GenBank/DDBJ whole genome shotgun (WGS) entry which is preliminary data.</text>
</comment>
<keyword evidence="8" id="KW-0449">Lipoprotein</keyword>